<organism evidence="9 10">
    <name type="scientific">Aegilops tauschii subsp. strangulata</name>
    <name type="common">Goatgrass</name>
    <dbReference type="NCBI Taxonomy" id="200361"/>
    <lineage>
        <taxon>Eukaryota</taxon>
        <taxon>Viridiplantae</taxon>
        <taxon>Streptophyta</taxon>
        <taxon>Embryophyta</taxon>
        <taxon>Tracheophyta</taxon>
        <taxon>Spermatophyta</taxon>
        <taxon>Magnoliopsida</taxon>
        <taxon>Liliopsida</taxon>
        <taxon>Poales</taxon>
        <taxon>Poaceae</taxon>
        <taxon>BOP clade</taxon>
        <taxon>Pooideae</taxon>
        <taxon>Triticodae</taxon>
        <taxon>Triticeae</taxon>
        <taxon>Triticinae</taxon>
        <taxon>Aegilops</taxon>
    </lineage>
</organism>
<evidence type="ECO:0000256" key="3">
    <source>
        <dbReference type="ARBA" id="ARBA00022692"/>
    </source>
</evidence>
<evidence type="ECO:0000259" key="8">
    <source>
        <dbReference type="Pfam" id="PF04893"/>
    </source>
</evidence>
<evidence type="ECO:0000256" key="7">
    <source>
        <dbReference type="SAM" id="MobiDB-lite"/>
    </source>
</evidence>
<feature type="compositionally biased region" description="Polar residues" evidence="7">
    <location>
        <begin position="87"/>
        <end position="102"/>
    </location>
</feature>
<dbReference type="InterPro" id="IPR039765">
    <property type="entry name" value="Yip5/YIPF1/YIPF2"/>
</dbReference>
<feature type="domain" description="Yip1" evidence="8">
    <location>
        <begin position="183"/>
        <end position="284"/>
    </location>
</feature>
<sequence>FSLGKKARVYNSRNKIREDIHPSLHAAGPPNSHLAAGGRLLRPEASLPQFPAAAVSVAGQDDVRRWLLRPRRSQSLRIRPGGDGARSPQTIKFTESNLQTFPPSEAKGKISGAYRPPTDSDDTFSSKVGGGGGGRGSDGGSDDAAQGGWFRMFSVAAYKPYFDVDTSDVVERIWESVFPFRGNFTEKTSDKPDLYGPFWTCTTLIFVAASIATFVTYLSHKWHKKEWTYDINLVTWSAGLFYGYVTFVPLGLYVILKYFSAPAGLVQLWCLYGYSLFIFIPASATVNRANRNIQMGYCWCRWVYVCYLRRCQSPCPHLKLWGAVVSDRCRDILVAVGIGCFAETLFLYDNCIGKWGRFLY</sequence>
<feature type="transmembrane region" description="Helical" evidence="6">
    <location>
        <begin position="266"/>
        <end position="286"/>
    </location>
</feature>
<evidence type="ECO:0000313" key="10">
    <source>
        <dbReference type="Proteomes" id="UP000015105"/>
    </source>
</evidence>
<evidence type="ECO:0000256" key="4">
    <source>
        <dbReference type="ARBA" id="ARBA00022989"/>
    </source>
</evidence>
<reference evidence="9" key="4">
    <citation type="submission" date="2019-03" db="UniProtKB">
        <authorList>
            <consortium name="EnsemblPlants"/>
        </authorList>
    </citation>
    <scope>IDENTIFICATION</scope>
</reference>
<protein>
    <recommendedName>
        <fullName evidence="6">Protein YIP</fullName>
    </recommendedName>
</protein>
<evidence type="ECO:0000256" key="5">
    <source>
        <dbReference type="ARBA" id="ARBA00023136"/>
    </source>
</evidence>
<reference evidence="9" key="3">
    <citation type="journal article" date="2017" name="Nature">
        <title>Genome sequence of the progenitor of the wheat D genome Aegilops tauschii.</title>
        <authorList>
            <person name="Luo M.C."/>
            <person name="Gu Y.Q."/>
            <person name="Puiu D."/>
            <person name="Wang H."/>
            <person name="Twardziok S.O."/>
            <person name="Deal K.R."/>
            <person name="Huo N."/>
            <person name="Zhu T."/>
            <person name="Wang L."/>
            <person name="Wang Y."/>
            <person name="McGuire P.E."/>
            <person name="Liu S."/>
            <person name="Long H."/>
            <person name="Ramasamy R.K."/>
            <person name="Rodriguez J.C."/>
            <person name="Van S.L."/>
            <person name="Yuan L."/>
            <person name="Wang Z."/>
            <person name="Xia Z."/>
            <person name="Xiao L."/>
            <person name="Anderson O.D."/>
            <person name="Ouyang S."/>
            <person name="Liang Y."/>
            <person name="Zimin A.V."/>
            <person name="Pertea G."/>
            <person name="Qi P."/>
            <person name="Bennetzen J.L."/>
            <person name="Dai X."/>
            <person name="Dawson M.W."/>
            <person name="Muller H.G."/>
            <person name="Kugler K."/>
            <person name="Rivarola-Duarte L."/>
            <person name="Spannagl M."/>
            <person name="Mayer K.F.X."/>
            <person name="Lu F.H."/>
            <person name="Bevan M.W."/>
            <person name="Leroy P."/>
            <person name="Li P."/>
            <person name="You F.M."/>
            <person name="Sun Q."/>
            <person name="Liu Z."/>
            <person name="Lyons E."/>
            <person name="Wicker T."/>
            <person name="Salzberg S.L."/>
            <person name="Devos K.M."/>
            <person name="Dvorak J."/>
        </authorList>
    </citation>
    <scope>NUCLEOTIDE SEQUENCE [LARGE SCALE GENOMIC DNA]</scope>
    <source>
        <strain evidence="9">cv. AL8/78</strain>
    </source>
</reference>
<keyword evidence="3 6" id="KW-0812">Transmembrane</keyword>
<accession>A0A453F121</accession>
<comment type="caution">
    <text evidence="6">Lacks conserved residue(s) required for the propagation of feature annotation.</text>
</comment>
<dbReference type="PANTHER" id="PTHR12822">
    <property type="entry name" value="PROTEIN YIPF"/>
    <property type="match status" value="1"/>
</dbReference>
<feature type="compositionally biased region" description="Gly residues" evidence="7">
    <location>
        <begin position="128"/>
        <end position="139"/>
    </location>
</feature>
<evidence type="ECO:0000256" key="6">
    <source>
        <dbReference type="RuleBase" id="RU361264"/>
    </source>
</evidence>
<dbReference type="GO" id="GO:0000139">
    <property type="term" value="C:Golgi membrane"/>
    <property type="evidence" value="ECO:0007669"/>
    <property type="project" value="UniProtKB-SubCell"/>
</dbReference>
<comment type="similarity">
    <text evidence="2 6">Belongs to the YIP1 family.</text>
</comment>
<evidence type="ECO:0000256" key="2">
    <source>
        <dbReference type="ARBA" id="ARBA00010596"/>
    </source>
</evidence>
<dbReference type="Gramene" id="AET3Gv20538400.2">
    <property type="protein sequence ID" value="AET3Gv20538400.2"/>
    <property type="gene ID" value="AET3Gv20538400"/>
</dbReference>
<keyword evidence="10" id="KW-1185">Reference proteome</keyword>
<dbReference type="InterPro" id="IPR006977">
    <property type="entry name" value="Yip1_dom"/>
</dbReference>
<dbReference type="GO" id="GO:0016192">
    <property type="term" value="P:vesicle-mediated transport"/>
    <property type="evidence" value="ECO:0007669"/>
    <property type="project" value="InterPro"/>
</dbReference>
<proteinExistence type="inferred from homology"/>
<reference evidence="10" key="2">
    <citation type="journal article" date="2017" name="Nat. Plants">
        <title>The Aegilops tauschii genome reveals multiple impacts of transposons.</title>
        <authorList>
            <person name="Zhao G."/>
            <person name="Zou C."/>
            <person name="Li K."/>
            <person name="Wang K."/>
            <person name="Li T."/>
            <person name="Gao L."/>
            <person name="Zhang X."/>
            <person name="Wang H."/>
            <person name="Yang Z."/>
            <person name="Liu X."/>
            <person name="Jiang W."/>
            <person name="Mao L."/>
            <person name="Kong X."/>
            <person name="Jiao Y."/>
            <person name="Jia J."/>
        </authorList>
    </citation>
    <scope>NUCLEOTIDE SEQUENCE [LARGE SCALE GENOMIC DNA]</scope>
    <source>
        <strain evidence="10">cv. AL8/78</strain>
    </source>
</reference>
<evidence type="ECO:0000313" key="9">
    <source>
        <dbReference type="EnsemblPlants" id="AET3Gv20538400.2"/>
    </source>
</evidence>
<dbReference type="EnsemblPlants" id="AET3Gv20538400.2">
    <property type="protein sequence ID" value="AET3Gv20538400.2"/>
    <property type="gene ID" value="AET3Gv20538400"/>
</dbReference>
<name>A0A453F121_AEGTS</name>
<evidence type="ECO:0000256" key="1">
    <source>
        <dbReference type="ARBA" id="ARBA00004141"/>
    </source>
</evidence>
<comment type="subcellular location">
    <subcellularLocation>
        <location evidence="6">Golgi apparatus membrane</location>
        <topology evidence="6">Multi-pass membrane protein</topology>
    </subcellularLocation>
    <subcellularLocation>
        <location evidence="1">Membrane</location>
        <topology evidence="1">Multi-pass membrane protein</topology>
    </subcellularLocation>
</comment>
<reference evidence="10" key="1">
    <citation type="journal article" date="2014" name="Science">
        <title>Ancient hybridizations among the ancestral genomes of bread wheat.</title>
        <authorList>
            <consortium name="International Wheat Genome Sequencing Consortium,"/>
            <person name="Marcussen T."/>
            <person name="Sandve S.R."/>
            <person name="Heier L."/>
            <person name="Spannagl M."/>
            <person name="Pfeifer M."/>
            <person name="Jakobsen K.S."/>
            <person name="Wulff B.B."/>
            <person name="Steuernagel B."/>
            <person name="Mayer K.F."/>
            <person name="Olsen O.A."/>
        </authorList>
    </citation>
    <scope>NUCLEOTIDE SEQUENCE [LARGE SCALE GENOMIC DNA]</scope>
    <source>
        <strain evidence="10">cv. AL8/78</strain>
    </source>
</reference>
<dbReference type="AlphaFoldDB" id="A0A453F121"/>
<dbReference type="PANTHER" id="PTHR12822:SF2">
    <property type="entry name" value="PROTEIN YIPF"/>
    <property type="match status" value="1"/>
</dbReference>
<dbReference type="Pfam" id="PF04893">
    <property type="entry name" value="Yip1"/>
    <property type="match status" value="1"/>
</dbReference>
<dbReference type="Proteomes" id="UP000015105">
    <property type="component" value="Chromosome 3D"/>
</dbReference>
<keyword evidence="4 6" id="KW-1133">Transmembrane helix</keyword>
<feature type="transmembrane region" description="Helical" evidence="6">
    <location>
        <begin position="239"/>
        <end position="260"/>
    </location>
</feature>
<keyword evidence="5 6" id="KW-0472">Membrane</keyword>
<dbReference type="STRING" id="200361.A0A453F121"/>
<dbReference type="GO" id="GO:0031267">
    <property type="term" value="F:small GTPase binding"/>
    <property type="evidence" value="ECO:0007669"/>
    <property type="project" value="InterPro"/>
</dbReference>
<feature type="region of interest" description="Disordered" evidence="7">
    <location>
        <begin position="76"/>
        <end position="142"/>
    </location>
</feature>
<feature type="transmembrane region" description="Helical" evidence="6">
    <location>
        <begin position="194"/>
        <end position="218"/>
    </location>
</feature>
<reference evidence="9" key="5">
    <citation type="journal article" date="2021" name="G3 (Bethesda)">
        <title>Aegilops tauschii genome assembly Aet v5.0 features greater sequence contiguity and improved annotation.</title>
        <authorList>
            <person name="Wang L."/>
            <person name="Zhu T."/>
            <person name="Rodriguez J.C."/>
            <person name="Deal K.R."/>
            <person name="Dubcovsky J."/>
            <person name="McGuire P.E."/>
            <person name="Lux T."/>
            <person name="Spannagl M."/>
            <person name="Mayer K.F.X."/>
            <person name="Baldrich P."/>
            <person name="Meyers B.C."/>
            <person name="Huo N."/>
            <person name="Gu Y.Q."/>
            <person name="Zhou H."/>
            <person name="Devos K.M."/>
            <person name="Bennetzen J.L."/>
            <person name="Unver T."/>
            <person name="Budak H."/>
            <person name="Gulick P.J."/>
            <person name="Galiba G."/>
            <person name="Kalapos B."/>
            <person name="Nelson D.R."/>
            <person name="Li P."/>
            <person name="You F.M."/>
            <person name="Luo M.C."/>
            <person name="Dvorak J."/>
        </authorList>
    </citation>
    <scope>NUCLEOTIDE SEQUENCE [LARGE SCALE GENOMIC DNA]</scope>
    <source>
        <strain evidence="9">cv. AL8/78</strain>
    </source>
</reference>